<reference evidence="2" key="1">
    <citation type="journal article" date="2019" name="Int. J. Syst. Evol. Microbiol.">
        <title>The Global Catalogue of Microorganisms (GCM) 10K type strain sequencing project: providing services to taxonomists for standard genome sequencing and annotation.</title>
        <authorList>
            <consortium name="The Broad Institute Genomics Platform"/>
            <consortium name="The Broad Institute Genome Sequencing Center for Infectious Disease"/>
            <person name="Wu L."/>
            <person name="Ma J."/>
        </authorList>
    </citation>
    <scope>NUCLEOTIDE SEQUENCE [LARGE SCALE GENOMIC DNA]</scope>
    <source>
        <strain evidence="2">NBRC 103632</strain>
    </source>
</reference>
<dbReference type="Proteomes" id="UP001157440">
    <property type="component" value="Unassembled WGS sequence"/>
</dbReference>
<dbReference type="AlphaFoldDB" id="A0AA37TC18"/>
<name>A0AA37TC18_9HYPH</name>
<dbReference type="EMBL" id="BSPL01000010">
    <property type="protein sequence ID" value="GLS69247.1"/>
    <property type="molecule type" value="Genomic_DNA"/>
</dbReference>
<keyword evidence="2" id="KW-1185">Reference proteome</keyword>
<gene>
    <name evidence="1" type="ORF">GCM10007890_12590</name>
</gene>
<comment type="caution">
    <text evidence="1">The sequence shown here is derived from an EMBL/GenBank/DDBJ whole genome shotgun (WGS) entry which is preliminary data.</text>
</comment>
<proteinExistence type="predicted"/>
<organism evidence="1 2">
    <name type="scientific">Methylobacterium tardum</name>
    <dbReference type="NCBI Taxonomy" id="374432"/>
    <lineage>
        <taxon>Bacteria</taxon>
        <taxon>Pseudomonadati</taxon>
        <taxon>Pseudomonadota</taxon>
        <taxon>Alphaproteobacteria</taxon>
        <taxon>Hyphomicrobiales</taxon>
        <taxon>Methylobacteriaceae</taxon>
        <taxon>Methylobacterium</taxon>
    </lineage>
</organism>
<accession>A0AA37TC18</accession>
<evidence type="ECO:0000313" key="2">
    <source>
        <dbReference type="Proteomes" id="UP001157440"/>
    </source>
</evidence>
<evidence type="ECO:0000313" key="1">
    <source>
        <dbReference type="EMBL" id="GLS69247.1"/>
    </source>
</evidence>
<sequence length="106" mass="11967">MRLGRLERFLNEPEQGSAEAVYVSAMVGEMMRRVLEDALADLARTRGAAYLDMFVERELARAADLYRERPDDTPETTSMLRAWFAVEGSAALRALVERASAEARRD</sequence>
<protein>
    <submittedName>
        <fullName evidence="1">Uncharacterized protein</fullName>
    </submittedName>
</protein>